<protein>
    <recommendedName>
        <fullName evidence="1">HicB-like antitoxin of toxin-antitoxin system domain-containing protein</fullName>
    </recommendedName>
</protein>
<accession>A0A1G2D1P2</accession>
<proteinExistence type="predicted"/>
<organism evidence="2 3">
    <name type="scientific">Candidatus Lloydbacteria bacterium RIFCSPHIGHO2_02_FULL_50_13</name>
    <dbReference type="NCBI Taxonomy" id="1798661"/>
    <lineage>
        <taxon>Bacteria</taxon>
        <taxon>Candidatus Lloydiibacteriota</taxon>
    </lineage>
</organism>
<dbReference type="STRING" id="1798661.A3D65_03890"/>
<dbReference type="AlphaFoldDB" id="A0A1G2D1P2"/>
<comment type="caution">
    <text evidence="2">The sequence shown here is derived from an EMBL/GenBank/DDBJ whole genome shotgun (WGS) entry which is preliminary data.</text>
</comment>
<evidence type="ECO:0000259" key="1">
    <source>
        <dbReference type="Pfam" id="PF15919"/>
    </source>
</evidence>
<evidence type="ECO:0000313" key="3">
    <source>
        <dbReference type="Proteomes" id="UP000177996"/>
    </source>
</evidence>
<dbReference type="InterPro" id="IPR051404">
    <property type="entry name" value="TA_system_antitoxin"/>
</dbReference>
<gene>
    <name evidence="2" type="ORF">A3D65_03890</name>
</gene>
<feature type="domain" description="HicB-like antitoxin of toxin-antitoxin system" evidence="1">
    <location>
        <begin position="9"/>
        <end position="67"/>
    </location>
</feature>
<dbReference type="InterPro" id="IPR031807">
    <property type="entry name" value="HicB-like"/>
</dbReference>
<evidence type="ECO:0000313" key="2">
    <source>
        <dbReference type="EMBL" id="OGZ07555.1"/>
    </source>
</evidence>
<reference evidence="2 3" key="1">
    <citation type="journal article" date="2016" name="Nat. Commun.">
        <title>Thousands of microbial genomes shed light on interconnected biogeochemical processes in an aquifer system.</title>
        <authorList>
            <person name="Anantharaman K."/>
            <person name="Brown C.T."/>
            <person name="Hug L.A."/>
            <person name="Sharon I."/>
            <person name="Castelle C.J."/>
            <person name="Probst A.J."/>
            <person name="Thomas B.C."/>
            <person name="Singh A."/>
            <person name="Wilkins M.J."/>
            <person name="Karaoz U."/>
            <person name="Brodie E.L."/>
            <person name="Williams K.H."/>
            <person name="Hubbard S.S."/>
            <person name="Banfield J.F."/>
        </authorList>
    </citation>
    <scope>NUCLEOTIDE SEQUENCE [LARGE SCALE GENOMIC DNA]</scope>
</reference>
<dbReference type="PANTHER" id="PTHR34504:SF2">
    <property type="entry name" value="UPF0150 PROTEIN SSL0259"/>
    <property type="match status" value="1"/>
</dbReference>
<dbReference type="Gene3D" id="3.30.160.250">
    <property type="match status" value="1"/>
</dbReference>
<dbReference type="SUPFAM" id="SSF143100">
    <property type="entry name" value="TTHA1013/TTHA0281-like"/>
    <property type="match status" value="1"/>
</dbReference>
<sequence>MKSQQILTYTVLFEPAVEGGYVAFVPRLPGCMTQGETFEETKKNIQDAIVAYLDVLREDGEELPVEEEEHIAATVTVLLPA</sequence>
<dbReference type="EMBL" id="MHLL01000057">
    <property type="protein sequence ID" value="OGZ07555.1"/>
    <property type="molecule type" value="Genomic_DNA"/>
</dbReference>
<name>A0A1G2D1P2_9BACT</name>
<dbReference type="InterPro" id="IPR035069">
    <property type="entry name" value="TTHA1013/TTHA0281-like"/>
</dbReference>
<dbReference type="Proteomes" id="UP000177996">
    <property type="component" value="Unassembled WGS sequence"/>
</dbReference>
<dbReference type="Pfam" id="PF15919">
    <property type="entry name" value="HicB_lk_antitox"/>
    <property type="match status" value="1"/>
</dbReference>
<dbReference type="PANTHER" id="PTHR34504">
    <property type="entry name" value="ANTITOXIN HICB"/>
    <property type="match status" value="1"/>
</dbReference>